<sequence length="85" mass="9560">MHWKDRGNREVASDQQRHVRRSPLLFTTPLVLLVVLALVLLWEITRGNVTGELSRQWPWRLQLMRGARLERPGAAGGGLIVGPGV</sequence>
<name>A0ABU0T3V3_9ACTN</name>
<accession>A0ABU0T3V3</accession>
<evidence type="ECO:0000313" key="2">
    <source>
        <dbReference type="EMBL" id="MDQ1030475.1"/>
    </source>
</evidence>
<keyword evidence="3" id="KW-1185">Reference proteome</keyword>
<evidence type="ECO:0000256" key="1">
    <source>
        <dbReference type="SAM" id="Phobius"/>
    </source>
</evidence>
<protein>
    <submittedName>
        <fullName evidence="2">Uncharacterized protein</fullName>
    </submittedName>
</protein>
<feature type="transmembrane region" description="Helical" evidence="1">
    <location>
        <begin position="24"/>
        <end position="42"/>
    </location>
</feature>
<evidence type="ECO:0000313" key="3">
    <source>
        <dbReference type="Proteomes" id="UP001230328"/>
    </source>
</evidence>
<keyword evidence="1" id="KW-0472">Membrane</keyword>
<comment type="caution">
    <text evidence="2">The sequence shown here is derived from an EMBL/GenBank/DDBJ whole genome shotgun (WGS) entry which is preliminary data.</text>
</comment>
<proteinExistence type="predicted"/>
<dbReference type="Proteomes" id="UP001230328">
    <property type="component" value="Unassembled WGS sequence"/>
</dbReference>
<organism evidence="2 3">
    <name type="scientific">Streptomyces umbrinus</name>
    <dbReference type="NCBI Taxonomy" id="67370"/>
    <lineage>
        <taxon>Bacteria</taxon>
        <taxon>Bacillati</taxon>
        <taxon>Actinomycetota</taxon>
        <taxon>Actinomycetes</taxon>
        <taxon>Kitasatosporales</taxon>
        <taxon>Streptomycetaceae</taxon>
        <taxon>Streptomyces</taxon>
        <taxon>Streptomyces phaeochromogenes group</taxon>
    </lineage>
</organism>
<keyword evidence="1" id="KW-0812">Transmembrane</keyword>
<gene>
    <name evidence="2" type="ORF">QF035_008057</name>
</gene>
<keyword evidence="1" id="KW-1133">Transmembrane helix</keyword>
<reference evidence="2 3" key="1">
    <citation type="submission" date="2023-07" db="EMBL/GenBank/DDBJ databases">
        <title>Comparative genomics of wheat-associated soil bacteria to identify genetic determinants of phenazine resistance.</title>
        <authorList>
            <person name="Mouncey N."/>
        </authorList>
    </citation>
    <scope>NUCLEOTIDE SEQUENCE [LARGE SCALE GENOMIC DNA]</scope>
    <source>
        <strain evidence="2 3">V2I4</strain>
    </source>
</reference>
<dbReference type="EMBL" id="JAUSZI010000002">
    <property type="protein sequence ID" value="MDQ1030475.1"/>
    <property type="molecule type" value="Genomic_DNA"/>
</dbReference>